<dbReference type="InterPro" id="IPR015424">
    <property type="entry name" value="PyrdxlP-dep_Trfase"/>
</dbReference>
<dbReference type="RefSeq" id="WP_131330212.1">
    <property type="nucleotide sequence ID" value="NZ_CP044016.1"/>
</dbReference>
<evidence type="ECO:0000256" key="2">
    <source>
        <dbReference type="ARBA" id="ARBA00006966"/>
    </source>
</evidence>
<reference evidence="5 6" key="1">
    <citation type="submission" date="2019-09" db="EMBL/GenBank/DDBJ databases">
        <title>Complete genome sequence of Arachidicoccus sp. B3-10 isolated from apple orchard soil.</title>
        <authorList>
            <person name="Kim H.S."/>
            <person name="Han K.-I."/>
            <person name="Suh M.K."/>
            <person name="Lee K.C."/>
            <person name="Eom M.K."/>
            <person name="Kim J.-S."/>
            <person name="Kang S.W."/>
            <person name="Sin Y."/>
            <person name="Lee J.-S."/>
        </authorList>
    </citation>
    <scope>NUCLEOTIDE SEQUENCE [LARGE SCALE GENOMIC DNA]</scope>
    <source>
        <strain evidence="5 6">B3-10</strain>
    </source>
</reference>
<proteinExistence type="inferred from homology"/>
<evidence type="ECO:0000313" key="5">
    <source>
        <dbReference type="EMBL" id="QES89266.1"/>
    </source>
</evidence>
<protein>
    <submittedName>
        <fullName evidence="5">Aminotransferase class V-fold PLP-dependent enzyme</fullName>
    </submittedName>
</protein>
<dbReference type="InterPro" id="IPR015422">
    <property type="entry name" value="PyrdxlP-dep_Trfase_small"/>
</dbReference>
<comment type="similarity">
    <text evidence="2">Belongs to the threonine aldolase family.</text>
</comment>
<evidence type="ECO:0000256" key="3">
    <source>
        <dbReference type="ARBA" id="ARBA00022898"/>
    </source>
</evidence>
<dbReference type="KEGG" id="arac:E0W69_011535"/>
<keyword evidence="3" id="KW-0663">Pyridoxal phosphate</keyword>
<dbReference type="AlphaFoldDB" id="A0A5P2G0E1"/>
<dbReference type="Gene3D" id="3.40.640.10">
    <property type="entry name" value="Type I PLP-dependent aspartate aminotransferase-like (Major domain)"/>
    <property type="match status" value="1"/>
</dbReference>
<sequence length="344" mass="38136">MQLHSFKNDYSEGCHPAILQALIDSNLIQEEGYGNDSFSLKAVEMLRDAVGKSEVGVYFMPIGTQTNLTVISSILKSYEYVIAAETGHIVGSEAGAIEATGHKVVTLPTQVDGKIRLTDLHQYFDAQSDHPLFMSPRLLYISNSTELGAIYTKAELKALSEYCHEKNMFLFVDGARLASALTAEGNDVTLKDMGQLVDIFYIGATKAGALIGEAVVISDKSLEAGFAMNMKQKGAVLAKGRLLGIQFVELFKDNLYFELAKHANKMAKKISDAIRKKGFHFLTESNTNQLFPILPNDCIQKLHEKYAFYTWKNINAKESAIRLITCWATKEESVDELISDIEKL</sequence>
<dbReference type="PANTHER" id="PTHR48097:SF5">
    <property type="entry name" value="LOW SPECIFICITY L-THREONINE ALDOLASE"/>
    <property type="match status" value="1"/>
</dbReference>
<dbReference type="Pfam" id="PF01212">
    <property type="entry name" value="Beta_elim_lyase"/>
    <property type="match status" value="1"/>
</dbReference>
<dbReference type="InterPro" id="IPR001597">
    <property type="entry name" value="ArAA_b-elim_lyase/Thr_aldolase"/>
</dbReference>
<accession>A0A5P2G0E1</accession>
<evidence type="ECO:0000313" key="6">
    <source>
        <dbReference type="Proteomes" id="UP000292424"/>
    </source>
</evidence>
<evidence type="ECO:0000259" key="4">
    <source>
        <dbReference type="Pfam" id="PF01212"/>
    </source>
</evidence>
<dbReference type="PANTHER" id="PTHR48097">
    <property type="entry name" value="L-THREONINE ALDOLASE-RELATED"/>
    <property type="match status" value="1"/>
</dbReference>
<dbReference type="GO" id="GO:0008483">
    <property type="term" value="F:transaminase activity"/>
    <property type="evidence" value="ECO:0007669"/>
    <property type="project" value="UniProtKB-KW"/>
</dbReference>
<evidence type="ECO:0000256" key="1">
    <source>
        <dbReference type="ARBA" id="ARBA00001933"/>
    </source>
</evidence>
<dbReference type="Gene3D" id="3.90.1150.10">
    <property type="entry name" value="Aspartate Aminotransferase, domain 1"/>
    <property type="match status" value="1"/>
</dbReference>
<keyword evidence="6" id="KW-1185">Reference proteome</keyword>
<dbReference type="OrthoDB" id="9774495at2"/>
<dbReference type="Proteomes" id="UP000292424">
    <property type="component" value="Chromosome"/>
</dbReference>
<feature type="domain" description="Aromatic amino acid beta-eliminating lyase/threonine aldolase" evidence="4">
    <location>
        <begin position="28"/>
        <end position="291"/>
    </location>
</feature>
<keyword evidence="5" id="KW-0808">Transferase</keyword>
<dbReference type="InterPro" id="IPR015421">
    <property type="entry name" value="PyrdxlP-dep_Trfase_major"/>
</dbReference>
<dbReference type="GO" id="GO:0006520">
    <property type="term" value="P:amino acid metabolic process"/>
    <property type="evidence" value="ECO:0007669"/>
    <property type="project" value="InterPro"/>
</dbReference>
<dbReference type="EMBL" id="CP044016">
    <property type="protein sequence ID" value="QES89266.1"/>
    <property type="molecule type" value="Genomic_DNA"/>
</dbReference>
<name>A0A5P2G0E1_9BACT</name>
<organism evidence="5 6">
    <name type="scientific">Rhizosphaericola mali</name>
    <dbReference type="NCBI Taxonomy" id="2545455"/>
    <lineage>
        <taxon>Bacteria</taxon>
        <taxon>Pseudomonadati</taxon>
        <taxon>Bacteroidota</taxon>
        <taxon>Chitinophagia</taxon>
        <taxon>Chitinophagales</taxon>
        <taxon>Chitinophagaceae</taxon>
        <taxon>Rhizosphaericola</taxon>
    </lineage>
</organism>
<keyword evidence="5" id="KW-0032">Aminotransferase</keyword>
<dbReference type="SUPFAM" id="SSF53383">
    <property type="entry name" value="PLP-dependent transferases"/>
    <property type="match status" value="1"/>
</dbReference>
<dbReference type="GO" id="GO:0016829">
    <property type="term" value="F:lyase activity"/>
    <property type="evidence" value="ECO:0007669"/>
    <property type="project" value="InterPro"/>
</dbReference>
<gene>
    <name evidence="5" type="ORF">E0W69_011535</name>
</gene>
<comment type="cofactor">
    <cofactor evidence="1">
        <name>pyridoxal 5'-phosphate</name>
        <dbReference type="ChEBI" id="CHEBI:597326"/>
    </cofactor>
</comment>